<feature type="compositionally biased region" description="Basic and acidic residues" evidence="8">
    <location>
        <begin position="22"/>
        <end position="34"/>
    </location>
</feature>
<evidence type="ECO:0000256" key="8">
    <source>
        <dbReference type="SAM" id="MobiDB-lite"/>
    </source>
</evidence>
<feature type="compositionally biased region" description="Low complexity" evidence="8">
    <location>
        <begin position="296"/>
        <end position="305"/>
    </location>
</feature>
<keyword evidence="11" id="KW-1185">Reference proteome</keyword>
<dbReference type="Pfam" id="PF16209">
    <property type="entry name" value="PhoLip_ATPase_N"/>
    <property type="match status" value="1"/>
</dbReference>
<keyword evidence="3 7" id="KW-1278">Translocase</keyword>
<organism evidence="10 11">
    <name type="scientific">Paratrimastix pyriformis</name>
    <dbReference type="NCBI Taxonomy" id="342808"/>
    <lineage>
        <taxon>Eukaryota</taxon>
        <taxon>Metamonada</taxon>
        <taxon>Preaxostyla</taxon>
        <taxon>Paratrimastigidae</taxon>
        <taxon>Paratrimastix</taxon>
    </lineage>
</organism>
<dbReference type="InterPro" id="IPR023299">
    <property type="entry name" value="ATPase_P-typ_cyto_dom_N"/>
</dbReference>
<reference evidence="10" key="1">
    <citation type="journal article" date="2022" name="bioRxiv">
        <title>Genomics of Preaxostyla Flagellates Illuminates Evolutionary Transitions and the Path Towards Mitochondrial Loss.</title>
        <authorList>
            <person name="Novak L.V.F."/>
            <person name="Treitli S.C."/>
            <person name="Pyrih J."/>
            <person name="Halakuc P."/>
            <person name="Pipaliya S.V."/>
            <person name="Vacek V."/>
            <person name="Brzon O."/>
            <person name="Soukal P."/>
            <person name="Eme L."/>
            <person name="Dacks J.B."/>
            <person name="Karnkowska A."/>
            <person name="Elias M."/>
            <person name="Hampl V."/>
        </authorList>
    </citation>
    <scope>NUCLEOTIDE SEQUENCE</scope>
    <source>
        <strain evidence="10">RCP-MX</strain>
    </source>
</reference>
<accession>A0ABQ8UPZ3</accession>
<dbReference type="NCBIfam" id="TIGR01494">
    <property type="entry name" value="ATPase_P-type"/>
    <property type="match status" value="1"/>
</dbReference>
<comment type="caution">
    <text evidence="10">The sequence shown here is derived from an EMBL/GenBank/DDBJ whole genome shotgun (WGS) entry which is preliminary data.</text>
</comment>
<dbReference type="Pfam" id="PF13246">
    <property type="entry name" value="Cation_ATPase"/>
    <property type="match status" value="1"/>
</dbReference>
<dbReference type="PRINTS" id="PR00119">
    <property type="entry name" value="CATATPASE"/>
</dbReference>
<dbReference type="PROSITE" id="PS00154">
    <property type="entry name" value="ATPASE_E1_E2"/>
    <property type="match status" value="1"/>
</dbReference>
<dbReference type="SFLD" id="SFLDG00002">
    <property type="entry name" value="C1.7:_P-type_atpase_like"/>
    <property type="match status" value="1"/>
</dbReference>
<feature type="domain" description="P-type ATPase N-terminal" evidence="9">
    <location>
        <begin position="44"/>
        <end position="100"/>
    </location>
</feature>
<dbReference type="SUPFAM" id="SSF81660">
    <property type="entry name" value="Metal cation-transporting ATPase, ATP-binding domain N"/>
    <property type="match status" value="1"/>
</dbReference>
<evidence type="ECO:0000256" key="5">
    <source>
        <dbReference type="ARBA" id="ARBA00023136"/>
    </source>
</evidence>
<feature type="transmembrane region" description="Helical" evidence="7">
    <location>
        <begin position="362"/>
        <end position="385"/>
    </location>
</feature>
<evidence type="ECO:0000259" key="9">
    <source>
        <dbReference type="Pfam" id="PF16209"/>
    </source>
</evidence>
<dbReference type="InterPro" id="IPR044492">
    <property type="entry name" value="P_typ_ATPase_HD_dom"/>
</dbReference>
<dbReference type="SUPFAM" id="SSF56784">
    <property type="entry name" value="HAD-like"/>
    <property type="match status" value="1"/>
</dbReference>
<dbReference type="Gene3D" id="2.70.150.10">
    <property type="entry name" value="Calcium-transporting ATPase, cytoplasmic transduction domain A"/>
    <property type="match status" value="1"/>
</dbReference>
<feature type="transmembrane region" description="Helical" evidence="7">
    <location>
        <begin position="320"/>
        <end position="342"/>
    </location>
</feature>
<dbReference type="InterPro" id="IPR018303">
    <property type="entry name" value="ATPase_P-typ_P_site"/>
</dbReference>
<feature type="region of interest" description="Disordered" evidence="8">
    <location>
        <begin position="281"/>
        <end position="309"/>
    </location>
</feature>
<evidence type="ECO:0000256" key="4">
    <source>
        <dbReference type="ARBA" id="ARBA00022989"/>
    </source>
</evidence>
<feature type="compositionally biased region" description="Pro residues" evidence="8">
    <location>
        <begin position="286"/>
        <end position="295"/>
    </location>
</feature>
<evidence type="ECO:0000313" key="10">
    <source>
        <dbReference type="EMBL" id="KAJ4458775.1"/>
    </source>
</evidence>
<comment type="caution">
    <text evidence="7">Lacks conserved residue(s) required for the propagation of feature annotation.</text>
</comment>
<dbReference type="SFLD" id="SFLDF00027">
    <property type="entry name" value="p-type_atpase"/>
    <property type="match status" value="1"/>
</dbReference>
<comment type="subcellular location">
    <subcellularLocation>
        <location evidence="7">Membrane</location>
        <topology evidence="7">Multi-pass membrane protein</topology>
    </subcellularLocation>
</comment>
<name>A0ABQ8UPZ3_9EUKA</name>
<keyword evidence="4 7" id="KW-1133">Transmembrane helix</keyword>
<dbReference type="SUPFAM" id="SSF81665">
    <property type="entry name" value="Calcium ATPase, transmembrane domain M"/>
    <property type="match status" value="1"/>
</dbReference>
<dbReference type="SFLD" id="SFLDS00003">
    <property type="entry name" value="Haloacid_Dehalogenase"/>
    <property type="match status" value="1"/>
</dbReference>
<proteinExistence type="inferred from homology"/>
<evidence type="ECO:0000256" key="2">
    <source>
        <dbReference type="ARBA" id="ARBA00022692"/>
    </source>
</evidence>
<dbReference type="Gene3D" id="3.40.50.1000">
    <property type="entry name" value="HAD superfamily/HAD-like"/>
    <property type="match status" value="1"/>
</dbReference>
<dbReference type="InterPro" id="IPR001757">
    <property type="entry name" value="P_typ_ATPase"/>
</dbReference>
<sequence length="940" mass="103373">MTAPSAQKEVPPASQGIPSKQIGEDGKPKEEPKRNFLVGTSPQPEKFLHNRIKTTKYSLATFLFVNLFEQFRRLANFYFLLIAIFQCIPTVSPTSPATSIVPLALVLSVTAVKEAIEDLRRYQSDRQLNAKKCIRVVDGREETTQWRHVQVGDILKVKCDEYFPADMILLSTSFEQGNCYVETTNLDGETNLKTMNSCAGTYRFQNMRELSALRGAASVELPNKDLYHFSGSLALEATQFSEAHRFSLDTKNLVLRACSLRNTAFIYGLVTYTGHESKIMKNSRPAPMPPGPRTPPAAATPTHTKAPSKRSNLERLLNKLLLILFAALGALVLFCAIANGIWTSANWDDHWYLRLWEGSDLIWLTGVGSGFRSALTFVILFNILIPISLYVTMEVVKLVQASLINADLAIYDVGSNTAANARTSNLNEELGQIEYIFSDKTGTLTRNLMEFFKCSVGGVAYGQGISEIRASQMRREGNLGARPVRARAPNWPRHHIPTLPPLFGGPPPPPARCPGPDCLLLWVDGVGRGLQTGRGFEDDRVKADLFAGSPQAQMLRQFFQLLAICHTCIPEEASHPQNRLPCPGGRDVMVTYKAASPDEGALVKAAAQQGFYFHTKRASSIVVSLLGQDVEFEVRCVLEFDSDRKRNSVITYSQGRYTIWTKGADTMILPRLAPGSPILTATREHLEGFAAEGLRTLVVGYRDIPEPEFAAWFARYEAAMNLVGDSRKIEVDKLSNEIEQNLLLLGATAIEDKLQEGVPETISYLRKAGLKIWVLTGDKQETAINIGLACNLLTTSSQMVLIFGQEKAPIRRQLAELRKHFSTIDTTNMDLAMVIEGKALSFCLQEDLKLDLLEFAQKCRVVICCRVSPAQKGDVVALVKENTGALTLAIGDGANDVNMIQRAHVGPPPAPPSCQHPLSFHPTTAAADGGVAAPSISALP</sequence>
<protein>
    <recommendedName>
        <fullName evidence="7">Phospholipid-transporting ATPase</fullName>
        <ecNumber evidence="7">7.6.2.1</ecNumber>
    </recommendedName>
</protein>
<evidence type="ECO:0000256" key="1">
    <source>
        <dbReference type="ARBA" id="ARBA00008109"/>
    </source>
</evidence>
<dbReference type="InterPro" id="IPR023298">
    <property type="entry name" value="ATPase_P-typ_TM_dom_sf"/>
</dbReference>
<dbReference type="SUPFAM" id="SSF81653">
    <property type="entry name" value="Calcium ATPase, transduction domain A"/>
    <property type="match status" value="1"/>
</dbReference>
<keyword evidence="7" id="KW-0067">ATP-binding</keyword>
<dbReference type="PANTHER" id="PTHR24092">
    <property type="entry name" value="PROBABLE PHOSPHOLIPID-TRANSPORTING ATPASE"/>
    <property type="match status" value="1"/>
</dbReference>
<keyword evidence="2 7" id="KW-0812">Transmembrane</keyword>
<dbReference type="InterPro" id="IPR036412">
    <property type="entry name" value="HAD-like_sf"/>
</dbReference>
<evidence type="ECO:0000313" key="11">
    <source>
        <dbReference type="Proteomes" id="UP001141327"/>
    </source>
</evidence>
<evidence type="ECO:0000256" key="6">
    <source>
        <dbReference type="ARBA" id="ARBA00034036"/>
    </source>
</evidence>
<comment type="catalytic activity">
    <reaction evidence="6 7">
        <text>ATP + H2O + phospholipidSide 1 = ADP + phosphate + phospholipidSide 2.</text>
        <dbReference type="EC" id="7.6.2.1"/>
    </reaction>
</comment>
<dbReference type="EC" id="7.6.2.1" evidence="7"/>
<dbReference type="PANTHER" id="PTHR24092:SF150">
    <property type="entry name" value="PHOSPHOLIPID-TRANSPORTING ATPASE"/>
    <property type="match status" value="1"/>
</dbReference>
<keyword evidence="7" id="KW-0460">Magnesium</keyword>
<keyword evidence="7" id="KW-0547">Nucleotide-binding</keyword>
<dbReference type="Gene3D" id="3.40.1110.10">
    <property type="entry name" value="Calcium-transporting ATPase, cytoplasmic domain N"/>
    <property type="match status" value="1"/>
</dbReference>
<evidence type="ECO:0000256" key="3">
    <source>
        <dbReference type="ARBA" id="ARBA00022967"/>
    </source>
</evidence>
<dbReference type="Proteomes" id="UP001141327">
    <property type="component" value="Unassembled WGS sequence"/>
</dbReference>
<dbReference type="NCBIfam" id="TIGR01652">
    <property type="entry name" value="ATPase-Plipid"/>
    <property type="match status" value="1"/>
</dbReference>
<comment type="similarity">
    <text evidence="1 7">Belongs to the cation transport ATPase (P-type) (TC 3.A.3) family. Type IV subfamily.</text>
</comment>
<keyword evidence="5 7" id="KW-0472">Membrane</keyword>
<dbReference type="InterPro" id="IPR008250">
    <property type="entry name" value="ATPase_P-typ_transduc_dom_A_sf"/>
</dbReference>
<dbReference type="InterPro" id="IPR023214">
    <property type="entry name" value="HAD_sf"/>
</dbReference>
<evidence type="ECO:0000256" key="7">
    <source>
        <dbReference type="RuleBase" id="RU362033"/>
    </source>
</evidence>
<dbReference type="InterPro" id="IPR032631">
    <property type="entry name" value="P-type_ATPase_N"/>
</dbReference>
<feature type="region of interest" description="Disordered" evidence="8">
    <location>
        <begin position="1"/>
        <end position="40"/>
    </location>
</feature>
<dbReference type="InterPro" id="IPR006539">
    <property type="entry name" value="P-type_ATPase_IV"/>
</dbReference>
<dbReference type="EMBL" id="JAPMOS010000025">
    <property type="protein sequence ID" value="KAJ4458775.1"/>
    <property type="molecule type" value="Genomic_DNA"/>
</dbReference>
<gene>
    <name evidence="10" type="ORF">PAPYR_5284</name>
</gene>